<proteinExistence type="predicted"/>
<accession>A0A3M7SLQ1</accession>
<reference evidence="1 2" key="1">
    <citation type="journal article" date="2018" name="Sci. Rep.">
        <title>Genomic signatures of local adaptation to the degree of environmental predictability in rotifers.</title>
        <authorList>
            <person name="Franch-Gras L."/>
            <person name="Hahn C."/>
            <person name="Garcia-Roger E.M."/>
            <person name="Carmona M.J."/>
            <person name="Serra M."/>
            <person name="Gomez A."/>
        </authorList>
    </citation>
    <scope>NUCLEOTIDE SEQUENCE [LARGE SCALE GENOMIC DNA]</scope>
    <source>
        <strain evidence="1">HYR1</strain>
    </source>
</reference>
<dbReference type="EMBL" id="REGN01001171">
    <property type="protein sequence ID" value="RNA36537.1"/>
    <property type="molecule type" value="Genomic_DNA"/>
</dbReference>
<keyword evidence="2" id="KW-1185">Reference proteome</keyword>
<dbReference type="Proteomes" id="UP000276133">
    <property type="component" value="Unassembled WGS sequence"/>
</dbReference>
<sequence length="81" mass="9347">MQILCKVLFEKSLNLKNTWLLLNINKIVLNSLFQTFLRSILKILLQLILLRLMLNIKLSIVSNSFVELSIVSSSFDTIKNP</sequence>
<name>A0A3M7SLQ1_BRAPC</name>
<comment type="caution">
    <text evidence="1">The sequence shown here is derived from an EMBL/GenBank/DDBJ whole genome shotgun (WGS) entry which is preliminary data.</text>
</comment>
<organism evidence="1 2">
    <name type="scientific">Brachionus plicatilis</name>
    <name type="common">Marine rotifer</name>
    <name type="synonym">Brachionus muelleri</name>
    <dbReference type="NCBI Taxonomy" id="10195"/>
    <lineage>
        <taxon>Eukaryota</taxon>
        <taxon>Metazoa</taxon>
        <taxon>Spiralia</taxon>
        <taxon>Gnathifera</taxon>
        <taxon>Rotifera</taxon>
        <taxon>Eurotatoria</taxon>
        <taxon>Monogononta</taxon>
        <taxon>Pseudotrocha</taxon>
        <taxon>Ploima</taxon>
        <taxon>Brachionidae</taxon>
        <taxon>Brachionus</taxon>
    </lineage>
</organism>
<dbReference type="AlphaFoldDB" id="A0A3M7SLQ1"/>
<evidence type="ECO:0000313" key="1">
    <source>
        <dbReference type="EMBL" id="RNA36537.1"/>
    </source>
</evidence>
<protein>
    <submittedName>
        <fullName evidence="1">Uncharacterized protein</fullName>
    </submittedName>
</protein>
<gene>
    <name evidence="1" type="ORF">BpHYR1_041371</name>
</gene>
<evidence type="ECO:0000313" key="2">
    <source>
        <dbReference type="Proteomes" id="UP000276133"/>
    </source>
</evidence>